<dbReference type="Gene3D" id="6.10.280.190">
    <property type="match status" value="1"/>
</dbReference>
<dbReference type="Pfam" id="PF00669">
    <property type="entry name" value="Flagellin_N"/>
    <property type="match status" value="1"/>
</dbReference>
<dbReference type="Gene3D" id="6.10.10.10">
    <property type="entry name" value="Flagellar export chaperone, C-terminal domain"/>
    <property type="match status" value="1"/>
</dbReference>
<evidence type="ECO:0000256" key="2">
    <source>
        <dbReference type="ARBA" id="ARBA00020110"/>
    </source>
</evidence>
<name>A0A3Q9RRR5_9BACI</name>
<dbReference type="PRINTS" id="PR00207">
    <property type="entry name" value="FLAGELLIN"/>
</dbReference>
<dbReference type="Gene3D" id="2.170.280.10">
    <property type="entry name" value="f41 fragment of flagellin, middle domain"/>
    <property type="match status" value="1"/>
</dbReference>
<dbReference type="KEGG" id="pasa:BAOM_4681"/>
<dbReference type="Gene3D" id="2.30.220.10">
    <property type="entry name" value="f41 fragment of flagellin, C-terminal domain"/>
    <property type="match status" value="1"/>
</dbReference>
<evidence type="ECO:0000313" key="8">
    <source>
        <dbReference type="Proteomes" id="UP000283095"/>
    </source>
</evidence>
<sequence length="740" mass="77174">MKINHNITALNAYRNLSVNNSTTAKSLEKLSSGLRINRASDDAAGLAISEKMRSQIRGLDMAERNALDGISFIQTAEGALSSTHEILQRMRELAIQAGNDSNTDVDRKAIQEEINQLTNEINRISNTTEFNTKKLLDGSLSNEIITKMAGAQSVPSIEPGQVTAEGLTFSFTGAGATLNGYTVEFGTIADGTSETASIDTANKKIIINGDFDNTDGNGTYSSTADIKAAIEAVFNAQGGSFAGITATVLGDPRAVIEGSLAIRDGADEVAAIQPTTVTAGTLTFDFSGANGTLSNYTIELVDAGVSGTTTANINTGTEKITISYDFSNAPLASDINTEVNNALNNSFTGIAVVVGGTAPTTAASSSAIGGSNAIPAVQPGQVTAEGLTFDFAGAGATLNGYTVEFGTVEDGTTETASIDTANKKIIINGDFDNTDGNGGYSSTVDIKAAIEAAFTAQGGSFAGITATVGGTPSAVITGSSKINGGADGVPAIEGVYQFQVNPQDIIIDSVTFDYDETGSAGWKDANELKDKINGNAILNAKYEASVVDGKIQLKQKTGQESATAPIVNNGNNLVTLQIGANQGQTVSLEVKNMQAETLGISDTIKGGEQKVTLSNGQEVTVWYTKEKMSNNGSTDTPTEYTLDISSNEKAGAAVTVLDDAIQRVSSERSRMGAVQNRLEYAVSNLKYMSENVTASESRIRDLDMALEMSTYTKNNILVQSAQAMLAQANQMPQGVLQLLK</sequence>
<evidence type="ECO:0000259" key="6">
    <source>
        <dbReference type="Pfam" id="PF00700"/>
    </source>
</evidence>
<dbReference type="OrthoDB" id="9796789at2"/>
<feature type="domain" description="Flagellin C-terminal" evidence="6">
    <location>
        <begin position="655"/>
        <end position="739"/>
    </location>
</feature>
<dbReference type="Pfam" id="PF00700">
    <property type="entry name" value="Flagellin_C"/>
    <property type="match status" value="1"/>
</dbReference>
<dbReference type="PANTHER" id="PTHR42792">
    <property type="entry name" value="FLAGELLIN"/>
    <property type="match status" value="1"/>
</dbReference>
<dbReference type="RefSeq" id="WP_127762087.1">
    <property type="nucleotide sequence ID" value="NZ_CP026095.1"/>
</dbReference>
<feature type="domain" description="Flagellin N-terminal" evidence="5">
    <location>
        <begin position="3"/>
        <end position="139"/>
    </location>
</feature>
<dbReference type="PANTHER" id="PTHR42792:SF2">
    <property type="entry name" value="FLAGELLIN"/>
    <property type="match status" value="1"/>
</dbReference>
<dbReference type="GO" id="GO:0009288">
    <property type="term" value="C:bacterial-type flagellum"/>
    <property type="evidence" value="ECO:0007669"/>
    <property type="project" value="UniProtKB-SubCell"/>
</dbReference>
<dbReference type="GO" id="GO:0005576">
    <property type="term" value="C:extracellular region"/>
    <property type="evidence" value="ECO:0007669"/>
    <property type="project" value="UniProtKB-SubCell"/>
</dbReference>
<dbReference type="InterPro" id="IPR001029">
    <property type="entry name" value="Flagellin_N"/>
</dbReference>
<evidence type="ECO:0000256" key="4">
    <source>
        <dbReference type="RuleBase" id="RU362073"/>
    </source>
</evidence>
<evidence type="ECO:0000259" key="5">
    <source>
        <dbReference type="Pfam" id="PF00669"/>
    </source>
</evidence>
<dbReference type="Proteomes" id="UP000283095">
    <property type="component" value="Chromosome"/>
</dbReference>
<organism evidence="7 8">
    <name type="scientific">Peribacillus asahii</name>
    <dbReference type="NCBI Taxonomy" id="228899"/>
    <lineage>
        <taxon>Bacteria</taxon>
        <taxon>Bacillati</taxon>
        <taxon>Bacillota</taxon>
        <taxon>Bacilli</taxon>
        <taxon>Bacillales</taxon>
        <taxon>Bacillaceae</taxon>
        <taxon>Peribacillus</taxon>
    </lineage>
</organism>
<dbReference type="SUPFAM" id="SSF64518">
    <property type="entry name" value="Phase 1 flagellin"/>
    <property type="match status" value="1"/>
</dbReference>
<keyword evidence="4" id="KW-0964">Secreted</keyword>
<comment type="subcellular location">
    <subcellularLocation>
        <location evidence="4">Secreted</location>
    </subcellularLocation>
    <subcellularLocation>
        <location evidence="4">Bacterial flagellum</location>
    </subcellularLocation>
</comment>
<dbReference type="InterPro" id="IPR042187">
    <property type="entry name" value="Flagellin_C_sub2"/>
</dbReference>
<dbReference type="GO" id="GO:0005198">
    <property type="term" value="F:structural molecule activity"/>
    <property type="evidence" value="ECO:0007669"/>
    <property type="project" value="UniProtKB-UniRule"/>
</dbReference>
<reference evidence="7 8" key="1">
    <citation type="submission" date="2018-01" db="EMBL/GenBank/DDBJ databases">
        <title>Bacillus asahii Genome sequencing and assembly.</title>
        <authorList>
            <person name="Jiang H."/>
            <person name="Feng Y."/>
            <person name="Zhao F."/>
            <person name="Lin X."/>
        </authorList>
    </citation>
    <scope>NUCLEOTIDE SEQUENCE [LARGE SCALE GENOMIC DNA]</scope>
    <source>
        <strain evidence="7 8">OM18</strain>
    </source>
</reference>
<dbReference type="Gene3D" id="1.20.1330.10">
    <property type="entry name" value="f41 fragment of flagellin, N-terminal domain"/>
    <property type="match status" value="2"/>
</dbReference>
<protein>
    <recommendedName>
        <fullName evidence="2 4">Flagellin</fullName>
    </recommendedName>
</protein>
<evidence type="ECO:0000256" key="1">
    <source>
        <dbReference type="ARBA" id="ARBA00005709"/>
    </source>
</evidence>
<evidence type="ECO:0000256" key="3">
    <source>
        <dbReference type="ARBA" id="ARBA00023143"/>
    </source>
</evidence>
<dbReference type="AlphaFoldDB" id="A0A3Q9RRR5"/>
<dbReference type="InterPro" id="IPR001492">
    <property type="entry name" value="Flagellin"/>
</dbReference>
<comment type="function">
    <text evidence="4">Flagellin is the subunit protein which polymerizes to form the filaments of bacterial flagella.</text>
</comment>
<keyword evidence="3 4" id="KW-0975">Bacterial flagellum</keyword>
<accession>A0A3Q9RRR5</accession>
<evidence type="ECO:0000313" key="7">
    <source>
        <dbReference type="EMBL" id="AZV45259.1"/>
    </source>
</evidence>
<gene>
    <name evidence="7" type="ORF">BAOM_4681</name>
</gene>
<dbReference type="EMBL" id="CP026095">
    <property type="protein sequence ID" value="AZV45259.1"/>
    <property type="molecule type" value="Genomic_DNA"/>
</dbReference>
<comment type="similarity">
    <text evidence="1 4">Belongs to the bacterial flagellin family.</text>
</comment>
<proteinExistence type="inferred from homology"/>
<dbReference type="InterPro" id="IPR046358">
    <property type="entry name" value="Flagellin_C"/>
</dbReference>